<dbReference type="CDD" id="cd06260">
    <property type="entry name" value="DUF820-like"/>
    <property type="match status" value="1"/>
</dbReference>
<proteinExistence type="predicted"/>
<dbReference type="PANTHER" id="PTHR35400">
    <property type="entry name" value="SLR1083 PROTEIN"/>
    <property type="match status" value="1"/>
</dbReference>
<sequence length="186" mass="21246">MTVQILRKKFTVEQYHRMIESGILTERDRVELLQGEIIEMSPIGRQHAACVDRLNELFVMGLAAKAIIRVQSSIRLNDSSEPQPDLAILQRRSDFYANGHPQPKDIFALVEVSDTTVEFDRSVKVPLYAQDNIAEVWIIDLNAQLIEVCRQPQSTGYQRVQTFRRGQSLAFQAFAEVQFLADRILG</sequence>
<dbReference type="PANTHER" id="PTHR35400:SF1">
    <property type="entry name" value="SLR1083 PROTEIN"/>
    <property type="match status" value="1"/>
</dbReference>
<dbReference type="InterPro" id="IPR012296">
    <property type="entry name" value="Nuclease_put_TT1808"/>
</dbReference>
<dbReference type="Gene3D" id="3.90.1570.10">
    <property type="entry name" value="tt1808, chain A"/>
    <property type="match status" value="1"/>
</dbReference>
<evidence type="ECO:0000259" key="1">
    <source>
        <dbReference type="Pfam" id="PF05685"/>
    </source>
</evidence>
<dbReference type="Proteomes" id="UP000636505">
    <property type="component" value="Unassembled WGS sequence"/>
</dbReference>
<dbReference type="AlphaFoldDB" id="A0A8J7DMK4"/>
<accession>A0A8J7DMK4</accession>
<feature type="domain" description="Putative restriction endonuclease" evidence="1">
    <location>
        <begin position="12"/>
        <end position="178"/>
    </location>
</feature>
<dbReference type="EMBL" id="JADEXG010000044">
    <property type="protein sequence ID" value="MBE9078966.1"/>
    <property type="molecule type" value="Genomic_DNA"/>
</dbReference>
<reference evidence="2" key="1">
    <citation type="submission" date="2020-10" db="EMBL/GenBank/DDBJ databases">
        <authorList>
            <person name="Castelo-Branco R."/>
            <person name="Eusebio N."/>
            <person name="Adriana R."/>
            <person name="Vieira A."/>
            <person name="Brugerolle De Fraissinette N."/>
            <person name="Rezende De Castro R."/>
            <person name="Schneider M.P."/>
            <person name="Vasconcelos V."/>
            <person name="Leao P.N."/>
        </authorList>
    </citation>
    <scope>NUCLEOTIDE SEQUENCE</scope>
    <source>
        <strain evidence="2">LEGE 07310</strain>
    </source>
</reference>
<evidence type="ECO:0000313" key="3">
    <source>
        <dbReference type="Proteomes" id="UP000636505"/>
    </source>
</evidence>
<keyword evidence="2" id="KW-0255">Endonuclease</keyword>
<dbReference type="InterPro" id="IPR008538">
    <property type="entry name" value="Uma2"/>
</dbReference>
<organism evidence="2 3">
    <name type="scientific">Vasconcelosia minhoensis LEGE 07310</name>
    <dbReference type="NCBI Taxonomy" id="915328"/>
    <lineage>
        <taxon>Bacteria</taxon>
        <taxon>Bacillati</taxon>
        <taxon>Cyanobacteriota</taxon>
        <taxon>Cyanophyceae</taxon>
        <taxon>Nodosilineales</taxon>
        <taxon>Cymatolegaceae</taxon>
        <taxon>Vasconcelosia</taxon>
        <taxon>Vasconcelosia minhoensis</taxon>
    </lineage>
</organism>
<keyword evidence="3" id="KW-1185">Reference proteome</keyword>
<dbReference type="SUPFAM" id="SSF52980">
    <property type="entry name" value="Restriction endonuclease-like"/>
    <property type="match status" value="1"/>
</dbReference>
<dbReference type="RefSeq" id="WP_193909376.1">
    <property type="nucleotide sequence ID" value="NZ_JADEXG010000044.1"/>
</dbReference>
<comment type="caution">
    <text evidence="2">The sequence shown here is derived from an EMBL/GenBank/DDBJ whole genome shotgun (WGS) entry which is preliminary data.</text>
</comment>
<name>A0A8J7DMK4_9CYAN</name>
<keyword evidence="2" id="KW-0540">Nuclease</keyword>
<dbReference type="InterPro" id="IPR011335">
    <property type="entry name" value="Restrct_endonuc-II-like"/>
</dbReference>
<dbReference type="Pfam" id="PF05685">
    <property type="entry name" value="Uma2"/>
    <property type="match status" value="1"/>
</dbReference>
<evidence type="ECO:0000313" key="2">
    <source>
        <dbReference type="EMBL" id="MBE9078966.1"/>
    </source>
</evidence>
<dbReference type="GO" id="GO:0004519">
    <property type="term" value="F:endonuclease activity"/>
    <property type="evidence" value="ECO:0007669"/>
    <property type="project" value="UniProtKB-KW"/>
</dbReference>
<keyword evidence="2" id="KW-0378">Hydrolase</keyword>
<protein>
    <submittedName>
        <fullName evidence="2">Uma2 family endonuclease</fullName>
    </submittedName>
</protein>
<gene>
    <name evidence="2" type="ORF">IQ241_16970</name>
</gene>